<dbReference type="InterPro" id="IPR029052">
    <property type="entry name" value="Metallo-depent_PP-like"/>
</dbReference>
<protein>
    <submittedName>
        <fullName evidence="2">DNA repair exonuclease SbcCD nuclease subunit</fullName>
    </submittedName>
</protein>
<dbReference type="InterPro" id="IPR050535">
    <property type="entry name" value="DNA_Repair-Maintenance_Comp"/>
</dbReference>
<gene>
    <name evidence="2" type="ORF">ABIC20_007430</name>
</gene>
<dbReference type="Pfam" id="PF00149">
    <property type="entry name" value="Metallophos"/>
    <property type="match status" value="1"/>
</dbReference>
<dbReference type="PANTHER" id="PTHR30337:SF0">
    <property type="entry name" value="NUCLEASE SBCCD SUBUNIT D"/>
    <property type="match status" value="1"/>
</dbReference>
<reference evidence="2 3" key="1">
    <citation type="submission" date="2024-06" db="EMBL/GenBank/DDBJ databases">
        <title>Genomics of switchgrass bacterial isolates.</title>
        <authorList>
            <person name="Shade A."/>
        </authorList>
    </citation>
    <scope>NUCLEOTIDE SEQUENCE [LARGE SCALE GENOMIC DNA]</scope>
    <source>
        <strain evidence="2 3">PvP084</strain>
    </source>
</reference>
<accession>A0ABV2NUP9</accession>
<name>A0ABV2NUP9_9HYPH</name>
<keyword evidence="2" id="KW-0540">Nuclease</keyword>
<dbReference type="EMBL" id="JBEPNW010000008">
    <property type="protein sequence ID" value="MET3870045.1"/>
    <property type="molecule type" value="Genomic_DNA"/>
</dbReference>
<dbReference type="Gene3D" id="3.60.21.10">
    <property type="match status" value="1"/>
</dbReference>
<proteinExistence type="predicted"/>
<dbReference type="GO" id="GO:0004527">
    <property type="term" value="F:exonuclease activity"/>
    <property type="evidence" value="ECO:0007669"/>
    <property type="project" value="UniProtKB-KW"/>
</dbReference>
<evidence type="ECO:0000313" key="2">
    <source>
        <dbReference type="EMBL" id="MET3870045.1"/>
    </source>
</evidence>
<organism evidence="2 3">
    <name type="scientific">Methylobacterium radiotolerans</name>
    <dbReference type="NCBI Taxonomy" id="31998"/>
    <lineage>
        <taxon>Bacteria</taxon>
        <taxon>Pseudomonadati</taxon>
        <taxon>Pseudomonadota</taxon>
        <taxon>Alphaproteobacteria</taxon>
        <taxon>Hyphomicrobiales</taxon>
        <taxon>Methylobacteriaceae</taxon>
        <taxon>Methylobacterium</taxon>
    </lineage>
</organism>
<keyword evidence="2" id="KW-0269">Exonuclease</keyword>
<evidence type="ECO:0000259" key="1">
    <source>
        <dbReference type="Pfam" id="PF00149"/>
    </source>
</evidence>
<dbReference type="RefSeq" id="WP_209651158.1">
    <property type="nucleotide sequence ID" value="NZ_JBEPNV010000005.1"/>
</dbReference>
<feature type="domain" description="Calcineurin-like phosphoesterase" evidence="1">
    <location>
        <begin position="1"/>
        <end position="202"/>
    </location>
</feature>
<evidence type="ECO:0000313" key="3">
    <source>
        <dbReference type="Proteomes" id="UP001549119"/>
    </source>
</evidence>
<keyword evidence="3" id="KW-1185">Reference proteome</keyword>
<sequence length="355" mass="38201">MTYGLLSDIHAHAWSAFSTRLPCGRNSRLQIIVDELKRAAADTRDVGGDLLVFGGDLFHTRGSLDPEVFNPVTEGIKELLADGFRIVAIPGNHDLKSNETTELGNAFQSLKGTQGFGIITQPKLLDSLPLAMVPWIPKLDDLKAVLEALADEAVRRGSLGQTDLVMHAGIDGVLSGMPAHGLTPDFLAKLGFRRVFAGHYHHHCSFEDGKVWSIGATTHQTASDIGTKAGFLLVDDAGVAYRASRAPEFVEVSDETDPDEIPNVVDGNYVRVRGLKLSEADEVNLREELIRLGAKGVVMNVERQTASARASTSSVKAKSLEASVADYIERQASPHMDAVKTRAAAIISAVRAATE</sequence>
<dbReference type="SUPFAM" id="SSF56300">
    <property type="entry name" value="Metallo-dependent phosphatases"/>
    <property type="match status" value="1"/>
</dbReference>
<dbReference type="InterPro" id="IPR004843">
    <property type="entry name" value="Calcineurin-like_PHP"/>
</dbReference>
<keyword evidence="2" id="KW-0378">Hydrolase</keyword>
<comment type="caution">
    <text evidence="2">The sequence shown here is derived from an EMBL/GenBank/DDBJ whole genome shotgun (WGS) entry which is preliminary data.</text>
</comment>
<dbReference type="PANTHER" id="PTHR30337">
    <property type="entry name" value="COMPONENT OF ATP-DEPENDENT DSDNA EXONUCLEASE"/>
    <property type="match status" value="1"/>
</dbReference>
<dbReference type="Proteomes" id="UP001549119">
    <property type="component" value="Unassembled WGS sequence"/>
</dbReference>